<evidence type="ECO:0000256" key="2">
    <source>
        <dbReference type="ARBA" id="ARBA00008914"/>
    </source>
</evidence>
<dbReference type="KEGG" id="dwd:DSCW_11060"/>
<protein>
    <submittedName>
        <fullName evidence="10">Chemotaxis protein MotB</fullName>
    </submittedName>
</protein>
<dbReference type="SUPFAM" id="SSF103088">
    <property type="entry name" value="OmpA-like"/>
    <property type="match status" value="1"/>
</dbReference>
<evidence type="ECO:0000256" key="1">
    <source>
        <dbReference type="ARBA" id="ARBA00004162"/>
    </source>
</evidence>
<dbReference type="InterPro" id="IPR025713">
    <property type="entry name" value="MotB-like_N_dom"/>
</dbReference>
<dbReference type="Gene3D" id="3.30.1330.60">
    <property type="entry name" value="OmpA-like domain"/>
    <property type="match status" value="1"/>
</dbReference>
<comment type="subcellular location">
    <subcellularLocation>
        <location evidence="1">Cell membrane</location>
        <topology evidence="1">Single-pass membrane protein</topology>
    </subcellularLocation>
</comment>
<dbReference type="InterPro" id="IPR036737">
    <property type="entry name" value="OmpA-like_sf"/>
</dbReference>
<accession>A0A5K7Z0B3</accession>
<dbReference type="InterPro" id="IPR050330">
    <property type="entry name" value="Bact_OuterMem_StrucFunc"/>
</dbReference>
<keyword evidence="6 7" id="KW-0472">Membrane</keyword>
<evidence type="ECO:0000313" key="11">
    <source>
        <dbReference type="Proteomes" id="UP000427769"/>
    </source>
</evidence>
<evidence type="ECO:0000259" key="9">
    <source>
        <dbReference type="PROSITE" id="PS51123"/>
    </source>
</evidence>
<evidence type="ECO:0000256" key="8">
    <source>
        <dbReference type="SAM" id="Phobius"/>
    </source>
</evidence>
<dbReference type="Pfam" id="PF00691">
    <property type="entry name" value="OmpA"/>
    <property type="match status" value="1"/>
</dbReference>
<evidence type="ECO:0000256" key="7">
    <source>
        <dbReference type="PROSITE-ProRule" id="PRU00473"/>
    </source>
</evidence>
<comment type="similarity">
    <text evidence="2">Belongs to the MotB family.</text>
</comment>
<dbReference type="Pfam" id="PF13677">
    <property type="entry name" value="MotB_plug"/>
    <property type="match status" value="1"/>
</dbReference>
<organism evidence="10 11">
    <name type="scientific">Desulfosarcina widdelii</name>
    <dbReference type="NCBI Taxonomy" id="947919"/>
    <lineage>
        <taxon>Bacteria</taxon>
        <taxon>Pseudomonadati</taxon>
        <taxon>Thermodesulfobacteriota</taxon>
        <taxon>Desulfobacteria</taxon>
        <taxon>Desulfobacterales</taxon>
        <taxon>Desulfosarcinaceae</taxon>
        <taxon>Desulfosarcina</taxon>
    </lineage>
</organism>
<keyword evidence="11" id="KW-1185">Reference proteome</keyword>
<dbReference type="GO" id="GO:0005886">
    <property type="term" value="C:plasma membrane"/>
    <property type="evidence" value="ECO:0007669"/>
    <property type="project" value="UniProtKB-SubCell"/>
</dbReference>
<evidence type="ECO:0000256" key="6">
    <source>
        <dbReference type="ARBA" id="ARBA00023136"/>
    </source>
</evidence>
<dbReference type="EMBL" id="AP021875">
    <property type="protein sequence ID" value="BBO73689.1"/>
    <property type="molecule type" value="Genomic_DNA"/>
</dbReference>
<dbReference type="InterPro" id="IPR006665">
    <property type="entry name" value="OmpA-like"/>
</dbReference>
<name>A0A5K7Z0B3_9BACT</name>
<dbReference type="AlphaFoldDB" id="A0A5K7Z0B3"/>
<keyword evidence="4 8" id="KW-0812">Transmembrane</keyword>
<keyword evidence="5 8" id="KW-1133">Transmembrane helix</keyword>
<sequence length="256" mass="28589">MSDDIQECPPCEAGAPRWMTTFGDLMSLLLCFFVLLLSFSEMDRQKYKVVAGSMERAFGMQRKKNVSESPRHGLQMIAKDFDQQSIATRVKEFVGKEIEENFDELYSKIADDFEIEAGENEVVIRLMGESTFDSGKAEIKPELKPLILRIGKILATEANGDIVIAGHTDNVPIHGGPYQTNLKLSIARAATVAQFLLDQKTIDPKRVSTMGFGEYRPIADNATAEGRRKNRRVEIIVGTIPHARQNEKYGVPPVNP</sequence>
<dbReference type="OrthoDB" id="9783110at2"/>
<dbReference type="PROSITE" id="PS51123">
    <property type="entry name" value="OMPA_2"/>
    <property type="match status" value="1"/>
</dbReference>
<keyword evidence="3" id="KW-1003">Cell membrane</keyword>
<dbReference type="PANTHER" id="PTHR30329">
    <property type="entry name" value="STATOR ELEMENT OF FLAGELLAR MOTOR COMPLEX"/>
    <property type="match status" value="1"/>
</dbReference>
<dbReference type="PANTHER" id="PTHR30329:SF21">
    <property type="entry name" value="LIPOPROTEIN YIAD-RELATED"/>
    <property type="match status" value="1"/>
</dbReference>
<evidence type="ECO:0000313" key="10">
    <source>
        <dbReference type="EMBL" id="BBO73689.1"/>
    </source>
</evidence>
<evidence type="ECO:0000256" key="4">
    <source>
        <dbReference type="ARBA" id="ARBA00022692"/>
    </source>
</evidence>
<feature type="domain" description="OmpA-like" evidence="9">
    <location>
        <begin position="119"/>
        <end position="241"/>
    </location>
</feature>
<evidence type="ECO:0000256" key="5">
    <source>
        <dbReference type="ARBA" id="ARBA00022989"/>
    </source>
</evidence>
<dbReference type="Proteomes" id="UP000427769">
    <property type="component" value="Chromosome"/>
</dbReference>
<evidence type="ECO:0000256" key="3">
    <source>
        <dbReference type="ARBA" id="ARBA00022475"/>
    </source>
</evidence>
<feature type="transmembrane region" description="Helical" evidence="8">
    <location>
        <begin position="20"/>
        <end position="39"/>
    </location>
</feature>
<dbReference type="CDD" id="cd07185">
    <property type="entry name" value="OmpA_C-like"/>
    <property type="match status" value="1"/>
</dbReference>
<gene>
    <name evidence="10" type="ORF">DSCW_11060</name>
</gene>
<dbReference type="RefSeq" id="WP_155302772.1">
    <property type="nucleotide sequence ID" value="NZ_AP021875.1"/>
</dbReference>
<reference evidence="10 11" key="1">
    <citation type="submission" date="2019-11" db="EMBL/GenBank/DDBJ databases">
        <title>Comparative genomics of hydrocarbon-degrading Desulfosarcina strains.</title>
        <authorList>
            <person name="Watanabe M."/>
            <person name="Kojima H."/>
            <person name="Fukui M."/>
        </authorList>
    </citation>
    <scope>NUCLEOTIDE SEQUENCE [LARGE SCALE GENOMIC DNA]</scope>
    <source>
        <strain evidence="10 11">PP31</strain>
    </source>
</reference>
<proteinExistence type="inferred from homology"/>